<name>A0A1G7IRC8_9FIRM</name>
<dbReference type="GO" id="GO:0052693">
    <property type="term" value="F:epoxyqueuosine reductase activity"/>
    <property type="evidence" value="ECO:0007669"/>
    <property type="project" value="TreeGrafter"/>
</dbReference>
<dbReference type="PANTHER" id="PTHR30002">
    <property type="entry name" value="EPOXYQUEUOSINE REDUCTASE"/>
    <property type="match status" value="1"/>
</dbReference>
<keyword evidence="2" id="KW-0963">Cytoplasm</keyword>
<dbReference type="OrthoDB" id="9784571at2"/>
<reference evidence="11" key="1">
    <citation type="submission" date="2016-10" db="EMBL/GenBank/DDBJ databases">
        <authorList>
            <person name="Varghese N."/>
            <person name="Submissions S."/>
        </authorList>
    </citation>
    <scope>NUCLEOTIDE SEQUENCE [LARGE SCALE GENOMIC DNA]</scope>
    <source>
        <strain evidence="11">DSM 23256</strain>
    </source>
</reference>
<organism evidence="10 11">
    <name type="scientific">Sporolituus thermophilus DSM 23256</name>
    <dbReference type="NCBI Taxonomy" id="1123285"/>
    <lineage>
        <taxon>Bacteria</taxon>
        <taxon>Bacillati</taxon>
        <taxon>Bacillota</taxon>
        <taxon>Negativicutes</taxon>
        <taxon>Selenomonadales</taxon>
        <taxon>Sporomusaceae</taxon>
        <taxon>Sporolituus</taxon>
    </lineage>
</organism>
<dbReference type="PANTHER" id="PTHR30002:SF4">
    <property type="entry name" value="EPOXYQUEUOSINE REDUCTASE"/>
    <property type="match status" value="1"/>
</dbReference>
<evidence type="ECO:0000259" key="9">
    <source>
        <dbReference type="PROSITE" id="PS51379"/>
    </source>
</evidence>
<dbReference type="RefSeq" id="WP_093687956.1">
    <property type="nucleotide sequence ID" value="NZ_FNBU01000003.1"/>
</dbReference>
<keyword evidence="11" id="KW-1185">Reference proteome</keyword>
<evidence type="ECO:0000256" key="5">
    <source>
        <dbReference type="ARBA" id="ARBA00022785"/>
    </source>
</evidence>
<evidence type="ECO:0000256" key="6">
    <source>
        <dbReference type="ARBA" id="ARBA00023002"/>
    </source>
</evidence>
<keyword evidence="8" id="KW-0411">Iron-sulfur</keyword>
<evidence type="ECO:0000256" key="7">
    <source>
        <dbReference type="ARBA" id="ARBA00023004"/>
    </source>
</evidence>
<dbReference type="InterPro" id="IPR017900">
    <property type="entry name" value="4Fe4S_Fe_S_CS"/>
</dbReference>
<dbReference type="AlphaFoldDB" id="A0A1G7IRC8"/>
<dbReference type="Proteomes" id="UP000243333">
    <property type="component" value="Unassembled WGS sequence"/>
</dbReference>
<dbReference type="EMBL" id="FNBU01000003">
    <property type="protein sequence ID" value="SDF14859.1"/>
    <property type="molecule type" value="Genomic_DNA"/>
</dbReference>
<evidence type="ECO:0000256" key="4">
    <source>
        <dbReference type="ARBA" id="ARBA00022723"/>
    </source>
</evidence>
<keyword evidence="7" id="KW-0408">Iron</keyword>
<dbReference type="GO" id="GO:0008616">
    <property type="term" value="P:tRNA queuosine(34) biosynthetic process"/>
    <property type="evidence" value="ECO:0007669"/>
    <property type="project" value="UniProtKB-KW"/>
</dbReference>
<dbReference type="GO" id="GO:0051539">
    <property type="term" value="F:4 iron, 4 sulfur cluster binding"/>
    <property type="evidence" value="ECO:0007669"/>
    <property type="project" value="UniProtKB-KW"/>
</dbReference>
<dbReference type="NCBIfam" id="TIGR00276">
    <property type="entry name" value="tRNA epoxyqueuosine(34) reductase QueG"/>
    <property type="match status" value="1"/>
</dbReference>
<sequence>MKEKLKQFCRSQGLEYVGIAPPGPYPELAAILHDRMAKGQCTEFDGPEIAKRIDPRLTMADVQSVIVCLFPYYIGHQAPANLAKYTYGLDYHHIIRRKLDEIGIYLQANIPGFAYQPFVDTGPLVDRYLAYLAGLGFYGINSHIITDKYGSYVFIGYLLTNYPFAPDRPQNRTCIQCGQCVKMCPGQIILGNFAIDPRGCRSYLTQKKGDLSPAEISIIQKTGLVFGCDVCQDVCPHNRDVALTPLAEFRQQLLPWLDETEVAALSNKEFTCRYGDRAFSWRGKKILLRNFAYIQGRQCR</sequence>
<keyword evidence="5" id="KW-0671">Queuosine biosynthesis</keyword>
<proteinExistence type="predicted"/>
<keyword evidence="6" id="KW-0560">Oxidoreductase</keyword>
<dbReference type="Gene3D" id="3.30.70.20">
    <property type="match status" value="1"/>
</dbReference>
<dbReference type="InterPro" id="IPR013542">
    <property type="entry name" value="QueG_DUF1730"/>
</dbReference>
<evidence type="ECO:0000256" key="8">
    <source>
        <dbReference type="ARBA" id="ARBA00023014"/>
    </source>
</evidence>
<gene>
    <name evidence="10" type="ORF">SAMN05660235_00586</name>
</gene>
<accession>A0A1G7IRC8</accession>
<evidence type="ECO:0000313" key="10">
    <source>
        <dbReference type="EMBL" id="SDF14859.1"/>
    </source>
</evidence>
<keyword evidence="4" id="KW-0479">Metal-binding</keyword>
<evidence type="ECO:0000256" key="1">
    <source>
        <dbReference type="ARBA" id="ARBA00022485"/>
    </source>
</evidence>
<protein>
    <submittedName>
        <fullName evidence="10">Epoxyqueuosine reductase</fullName>
    </submittedName>
</protein>
<evidence type="ECO:0000313" key="11">
    <source>
        <dbReference type="Proteomes" id="UP000243333"/>
    </source>
</evidence>
<dbReference type="PROSITE" id="PS51379">
    <property type="entry name" value="4FE4S_FER_2"/>
    <property type="match status" value="1"/>
</dbReference>
<feature type="domain" description="4Fe-4S ferredoxin-type" evidence="9">
    <location>
        <begin position="164"/>
        <end position="193"/>
    </location>
</feature>
<keyword evidence="1" id="KW-0004">4Fe-4S</keyword>
<dbReference type="PROSITE" id="PS00198">
    <property type="entry name" value="4FE4S_FER_1"/>
    <property type="match status" value="1"/>
</dbReference>
<dbReference type="InterPro" id="IPR017896">
    <property type="entry name" value="4Fe4S_Fe-S-bd"/>
</dbReference>
<dbReference type="InterPro" id="IPR004453">
    <property type="entry name" value="QueG"/>
</dbReference>
<dbReference type="STRING" id="1123285.SAMN05660235_00586"/>
<dbReference type="Pfam" id="PF08331">
    <property type="entry name" value="QueG_DUF1730"/>
    <property type="match status" value="1"/>
</dbReference>
<keyword evidence="3" id="KW-0819">tRNA processing</keyword>
<dbReference type="Pfam" id="PF13484">
    <property type="entry name" value="Fer4_16"/>
    <property type="match status" value="1"/>
</dbReference>
<dbReference type="GO" id="GO:0046872">
    <property type="term" value="F:metal ion binding"/>
    <property type="evidence" value="ECO:0007669"/>
    <property type="project" value="UniProtKB-KW"/>
</dbReference>
<evidence type="ECO:0000256" key="2">
    <source>
        <dbReference type="ARBA" id="ARBA00022490"/>
    </source>
</evidence>
<dbReference type="SUPFAM" id="SSF46548">
    <property type="entry name" value="alpha-helical ferredoxin"/>
    <property type="match status" value="1"/>
</dbReference>
<evidence type="ECO:0000256" key="3">
    <source>
        <dbReference type="ARBA" id="ARBA00022694"/>
    </source>
</evidence>